<keyword evidence="10" id="KW-0325">Glycoprotein</keyword>
<keyword evidence="8 12" id="KW-1133">Transmembrane helix</keyword>
<feature type="transmembrane region" description="Helical" evidence="12">
    <location>
        <begin position="1079"/>
        <end position="1098"/>
    </location>
</feature>
<dbReference type="SUPFAM" id="SSF52540">
    <property type="entry name" value="P-loop containing nucleoside triphosphate hydrolases"/>
    <property type="match status" value="2"/>
</dbReference>
<feature type="domain" description="ABC transmembrane type-1" evidence="14">
    <location>
        <begin position="857"/>
        <end position="1136"/>
    </location>
</feature>
<feature type="transmembrane region" description="Helical" evidence="12">
    <location>
        <begin position="968"/>
        <end position="988"/>
    </location>
</feature>
<evidence type="ECO:0000259" key="14">
    <source>
        <dbReference type="PROSITE" id="PS50929"/>
    </source>
</evidence>
<feature type="domain" description="ABC transmembrane type-1" evidence="14">
    <location>
        <begin position="230"/>
        <end position="506"/>
    </location>
</feature>
<sequence>MWQLARTQVKVRHSPLRSYKASASLGLVGIELALLILWAVTDSSTITHTRASLPTVTLSFAASLGLCLLSWYEHARSIRPSFIIEVYLFLSILLNLARTRTLWMLGPYRPIPILFTISMGIQFAMITLEATEKRNILKTPKETLPKEATSGTFSHSLFFWLTSILLSGYRSLLSLHDLDPLHERLASKPLSEALQIAWDKVPDKSRPFALFNAWFSVQWTSFASAVFPRLCQTAFTFAQPFLISRAIALAVTPQTTEYNNVGYGLIGAYILVYGGIAISTGQYEWRIYSVATKMRGSVIPCIYNKTLRLDSGQCSSSTALTLISTDIETITQGIVMLHETWASLLEIALAVWLLYRQLGGACGVPVGFAIVVIIGTGFIAVPTGKQQATWIDASQKRVAATSHILGSIKSLRLSGLNEYAFSFLEKLRIKELEVSRKFRLLLGTALMLSICAPVISPVVTFIAFAGIAVNSGDTLTISKAFTSLSLFALLNKPMTTVIIALPSIAGALTSFGRIQDYLNSTERIDQRVIGSRRPPDTEEDIDKDTEKAQSSSASKEASEGEIGDLIASMQGKFFVAESEKPIIDITQWDIKRGSFTLVLGPVGCGKSTLLKALLGELSSFRGVIRTWSTDIAYCEQAPWLPNCTVKEAIIGDYDYNSLFYEKVLQICALQQDIQGWPNGDDSSIGSKGISMSGGQKQRLSIARAVYSKRKFVILDDVFSGLDATTENEVFHNLLGREGLFRGGEITTVVASSDARRAKSADRIVIMNKDGGIEDEGTFEEVSDRAGNIFDTALDVVNTRKNDPRNTQSSKRPLMRESDPIPSSGAPAINAEAELSRQTGDSAVYKFYAKSAKLINSLIFISSMVVFAFCDAFPSLWLKWWAEANIREPNSDLGKWLGVYAALGFGAVVSCLLGAWELFIVIITQSGLYFHSLLSKTVSCAPMSLFTLVDHGVTINRFSQDLQLIDMELPASAIGVAVALSFAIAQCVMMSIASKYIAIVFPFILMVFYFIQRFYLRTSRQIRFLDIEHKAPLYSQMMETLSGLLSIRAFGWEEAAYTTNWRLLDDSQRPNYLLYCLQRWLTLSVDLVIALLAVIMIIITTTLREQIGPGYMGVALTNVLAFGSTLKAALTSWVMLEISIGAVARIKNFASLIEPEGGVNEVLDRPGTGWPSHGLIEITNLSASYPNSGRVLKDISMTIQPGQKVAICGRTGSGKSSLALSLFRMIDIEQGSIKIDGVDISQVSHSHVRTRLVAVSQDIPVLEGSVGSTYSVRLNVDPAGTFSDEQIIHALVKVQLWPSIERRGGLDASVEGNSLSQGQLQLLILARSMLRSSRVLVLDEATSSLDEHTSAIIDEVLRSWFADWTVLAIAHKLDSVLDFDMVAVLDDGRLVEFGQPRELLARDDSKFRSLYEHTKNEVTYEGGDSAEAS</sequence>
<feature type="transmembrane region" description="Helical" evidence="12">
    <location>
        <begin position="21"/>
        <end position="40"/>
    </location>
</feature>
<dbReference type="CDD" id="cd18579">
    <property type="entry name" value="ABC_6TM_ABCC_D1"/>
    <property type="match status" value="1"/>
</dbReference>
<comment type="subcellular location">
    <subcellularLocation>
        <location evidence="1">Cell membrane</location>
        <topology evidence="1">Multi-pass membrane protein</topology>
    </subcellularLocation>
</comment>
<dbReference type="PANTHER" id="PTHR24223:SF399">
    <property type="entry name" value="ABC TRANSPORTER ATNG"/>
    <property type="match status" value="1"/>
</dbReference>
<evidence type="ECO:0000256" key="12">
    <source>
        <dbReference type="SAM" id="Phobius"/>
    </source>
</evidence>
<dbReference type="InterPro" id="IPR017871">
    <property type="entry name" value="ABC_transporter-like_CS"/>
</dbReference>
<dbReference type="PROSITE" id="PS50893">
    <property type="entry name" value="ABC_TRANSPORTER_2"/>
    <property type="match status" value="2"/>
</dbReference>
<evidence type="ECO:0000256" key="6">
    <source>
        <dbReference type="ARBA" id="ARBA00022741"/>
    </source>
</evidence>
<dbReference type="CDD" id="cd18580">
    <property type="entry name" value="ABC_6TM_ABCC_D2"/>
    <property type="match status" value="1"/>
</dbReference>
<evidence type="ECO:0008006" key="17">
    <source>
        <dbReference type="Google" id="ProtNLM"/>
    </source>
</evidence>
<dbReference type="InterPro" id="IPR050173">
    <property type="entry name" value="ABC_transporter_C-like"/>
</dbReference>
<protein>
    <recommendedName>
        <fullName evidence="17">ABC transporter</fullName>
    </recommendedName>
</protein>
<gene>
    <name evidence="15" type="ORF">GJ744_004194</name>
</gene>
<evidence type="ECO:0000256" key="3">
    <source>
        <dbReference type="ARBA" id="ARBA00022448"/>
    </source>
</evidence>
<accession>A0A8H7DYZ2</accession>
<dbReference type="InterPro" id="IPR003439">
    <property type="entry name" value="ABC_transporter-like_ATP-bd"/>
</dbReference>
<dbReference type="PROSITE" id="PS00211">
    <property type="entry name" value="ABC_TRANSPORTER_1"/>
    <property type="match status" value="2"/>
</dbReference>
<dbReference type="OrthoDB" id="6500128at2759"/>
<feature type="transmembrane region" description="Helical" evidence="12">
    <location>
        <begin position="364"/>
        <end position="381"/>
    </location>
</feature>
<dbReference type="PANTHER" id="PTHR24223">
    <property type="entry name" value="ATP-BINDING CASSETTE SUB-FAMILY C"/>
    <property type="match status" value="1"/>
</dbReference>
<dbReference type="FunFam" id="3.40.50.300:FF:000838">
    <property type="entry name" value="ABC multidrug transporter (Eurofung)"/>
    <property type="match status" value="1"/>
</dbReference>
<comment type="similarity">
    <text evidence="2">Belongs to the ABC transporter superfamily. ABCC family. Conjugate transporter (TC 3.A.1.208) subfamily.</text>
</comment>
<feature type="region of interest" description="Disordered" evidence="11">
    <location>
        <begin position="799"/>
        <end position="826"/>
    </location>
</feature>
<evidence type="ECO:0000256" key="5">
    <source>
        <dbReference type="ARBA" id="ARBA00022692"/>
    </source>
</evidence>
<keyword evidence="9 12" id="KW-0472">Membrane</keyword>
<feature type="transmembrane region" description="Helical" evidence="12">
    <location>
        <begin position="896"/>
        <end position="915"/>
    </location>
</feature>
<dbReference type="InterPro" id="IPR011527">
    <property type="entry name" value="ABC1_TM_dom"/>
</dbReference>
<evidence type="ECO:0000256" key="2">
    <source>
        <dbReference type="ARBA" id="ARBA00009726"/>
    </source>
</evidence>
<evidence type="ECO:0000256" key="9">
    <source>
        <dbReference type="ARBA" id="ARBA00023136"/>
    </source>
</evidence>
<keyword evidence="4" id="KW-1003">Cell membrane</keyword>
<dbReference type="InterPro" id="IPR044726">
    <property type="entry name" value="ABCC_6TM_D2"/>
</dbReference>
<feature type="transmembrane region" description="Helical" evidence="12">
    <location>
        <begin position="263"/>
        <end position="285"/>
    </location>
</feature>
<dbReference type="SMART" id="SM00382">
    <property type="entry name" value="AAA"/>
    <property type="match status" value="2"/>
</dbReference>
<evidence type="ECO:0000313" key="15">
    <source>
        <dbReference type="EMBL" id="KAF7503217.1"/>
    </source>
</evidence>
<feature type="transmembrane region" description="Helical" evidence="12">
    <location>
        <begin position="853"/>
        <end position="876"/>
    </location>
</feature>
<evidence type="ECO:0000256" key="7">
    <source>
        <dbReference type="ARBA" id="ARBA00022840"/>
    </source>
</evidence>
<dbReference type="FunFam" id="1.20.1560.10:FF:000066">
    <property type="entry name" value="ABC multidrug transporter (Eurofung)"/>
    <property type="match status" value="1"/>
</dbReference>
<name>A0A8H7DYZ2_9EURO</name>
<reference evidence="15" key="1">
    <citation type="submission" date="2020-02" db="EMBL/GenBank/DDBJ databases">
        <authorList>
            <person name="Palmer J.M."/>
        </authorList>
    </citation>
    <scope>NUCLEOTIDE SEQUENCE</scope>
    <source>
        <strain evidence="15">EPUS1.4</strain>
        <tissue evidence="15">Thallus</tissue>
    </source>
</reference>
<feature type="transmembrane region" description="Helical" evidence="12">
    <location>
        <begin position="111"/>
        <end position="131"/>
    </location>
</feature>
<feature type="region of interest" description="Disordered" evidence="11">
    <location>
        <begin position="528"/>
        <end position="560"/>
    </location>
</feature>
<evidence type="ECO:0000256" key="1">
    <source>
        <dbReference type="ARBA" id="ARBA00004651"/>
    </source>
</evidence>
<feature type="transmembrane region" description="Helical" evidence="12">
    <location>
        <begin position="84"/>
        <end position="105"/>
    </location>
</feature>
<evidence type="ECO:0000259" key="13">
    <source>
        <dbReference type="PROSITE" id="PS50893"/>
    </source>
</evidence>
<dbReference type="GO" id="GO:0140359">
    <property type="term" value="F:ABC-type transporter activity"/>
    <property type="evidence" value="ECO:0007669"/>
    <property type="project" value="InterPro"/>
</dbReference>
<evidence type="ECO:0000256" key="4">
    <source>
        <dbReference type="ARBA" id="ARBA00022475"/>
    </source>
</evidence>
<keyword evidence="6" id="KW-0547">Nucleotide-binding</keyword>
<dbReference type="InterPro" id="IPR044746">
    <property type="entry name" value="ABCC_6TM_D1"/>
</dbReference>
<dbReference type="Gene3D" id="3.40.50.300">
    <property type="entry name" value="P-loop containing nucleotide triphosphate hydrolases"/>
    <property type="match status" value="2"/>
</dbReference>
<evidence type="ECO:0000256" key="11">
    <source>
        <dbReference type="SAM" id="MobiDB-lite"/>
    </source>
</evidence>
<dbReference type="InterPro" id="IPR036640">
    <property type="entry name" value="ABC1_TM_sf"/>
</dbReference>
<dbReference type="FunFam" id="1.20.1560.10:FF:000055">
    <property type="entry name" value="ABC multidrug transporter (Eurofung)"/>
    <property type="match status" value="1"/>
</dbReference>
<dbReference type="InterPro" id="IPR027417">
    <property type="entry name" value="P-loop_NTPase"/>
</dbReference>
<organism evidence="15 16">
    <name type="scientific">Endocarpon pusillum</name>
    <dbReference type="NCBI Taxonomy" id="364733"/>
    <lineage>
        <taxon>Eukaryota</taxon>
        <taxon>Fungi</taxon>
        <taxon>Dikarya</taxon>
        <taxon>Ascomycota</taxon>
        <taxon>Pezizomycotina</taxon>
        <taxon>Eurotiomycetes</taxon>
        <taxon>Chaetothyriomycetidae</taxon>
        <taxon>Verrucariales</taxon>
        <taxon>Verrucariaceae</taxon>
        <taxon>Endocarpon</taxon>
    </lineage>
</organism>
<feature type="domain" description="ABC transporter" evidence="13">
    <location>
        <begin position="1175"/>
        <end position="1411"/>
    </location>
</feature>
<feature type="transmembrane region" description="Helical" evidence="12">
    <location>
        <begin position="489"/>
        <end position="511"/>
    </location>
</feature>
<keyword evidence="16" id="KW-1185">Reference proteome</keyword>
<dbReference type="GO" id="GO:0016887">
    <property type="term" value="F:ATP hydrolysis activity"/>
    <property type="evidence" value="ECO:0007669"/>
    <property type="project" value="InterPro"/>
</dbReference>
<feature type="transmembrane region" description="Helical" evidence="12">
    <location>
        <begin position="440"/>
        <end position="469"/>
    </location>
</feature>
<keyword evidence="7" id="KW-0067">ATP-binding</keyword>
<dbReference type="GO" id="GO:0005886">
    <property type="term" value="C:plasma membrane"/>
    <property type="evidence" value="ECO:0007669"/>
    <property type="project" value="UniProtKB-SubCell"/>
</dbReference>
<evidence type="ECO:0000256" key="10">
    <source>
        <dbReference type="ARBA" id="ARBA00023180"/>
    </source>
</evidence>
<comment type="caution">
    <text evidence="15">The sequence shown here is derived from an EMBL/GenBank/DDBJ whole genome shotgun (WGS) entry which is preliminary data.</text>
</comment>
<dbReference type="Proteomes" id="UP000606974">
    <property type="component" value="Unassembled WGS sequence"/>
</dbReference>
<dbReference type="PROSITE" id="PS50929">
    <property type="entry name" value="ABC_TM1F"/>
    <property type="match status" value="2"/>
</dbReference>
<dbReference type="InterPro" id="IPR003593">
    <property type="entry name" value="AAA+_ATPase"/>
</dbReference>
<feature type="transmembrane region" description="Helical" evidence="12">
    <location>
        <begin position="52"/>
        <end position="72"/>
    </location>
</feature>
<dbReference type="SUPFAM" id="SSF90123">
    <property type="entry name" value="ABC transporter transmembrane region"/>
    <property type="match status" value="2"/>
</dbReference>
<dbReference type="CDD" id="cd03244">
    <property type="entry name" value="ABCC_MRP_domain2"/>
    <property type="match status" value="1"/>
</dbReference>
<dbReference type="Pfam" id="PF00664">
    <property type="entry name" value="ABC_membrane"/>
    <property type="match status" value="2"/>
</dbReference>
<dbReference type="EMBL" id="JAACFV010000190">
    <property type="protein sequence ID" value="KAF7503217.1"/>
    <property type="molecule type" value="Genomic_DNA"/>
</dbReference>
<dbReference type="GO" id="GO:0005524">
    <property type="term" value="F:ATP binding"/>
    <property type="evidence" value="ECO:0007669"/>
    <property type="project" value="UniProtKB-KW"/>
</dbReference>
<keyword evidence="5 12" id="KW-0812">Transmembrane</keyword>
<feature type="transmembrane region" description="Helical" evidence="12">
    <location>
        <begin position="995"/>
        <end position="1014"/>
    </location>
</feature>
<feature type="domain" description="ABC transporter" evidence="13">
    <location>
        <begin position="567"/>
        <end position="794"/>
    </location>
</feature>
<evidence type="ECO:0000313" key="16">
    <source>
        <dbReference type="Proteomes" id="UP000606974"/>
    </source>
</evidence>
<keyword evidence="3" id="KW-0813">Transport</keyword>
<proteinExistence type="inferred from homology"/>
<dbReference type="Gene3D" id="1.20.1560.10">
    <property type="entry name" value="ABC transporter type 1, transmembrane domain"/>
    <property type="match status" value="2"/>
</dbReference>
<evidence type="ECO:0000256" key="8">
    <source>
        <dbReference type="ARBA" id="ARBA00022989"/>
    </source>
</evidence>
<dbReference type="Pfam" id="PF00005">
    <property type="entry name" value="ABC_tran"/>
    <property type="match status" value="2"/>
</dbReference>